<dbReference type="EMBL" id="FOIF01000016">
    <property type="protein sequence ID" value="SES87918.1"/>
    <property type="molecule type" value="Genomic_DNA"/>
</dbReference>
<dbReference type="GO" id="GO:0009236">
    <property type="term" value="P:cobalamin biosynthetic process"/>
    <property type="evidence" value="ECO:0007669"/>
    <property type="project" value="UniProtKB-UniRule"/>
</dbReference>
<dbReference type="InterPro" id="IPR002586">
    <property type="entry name" value="CobQ/CobB/MinD/ParA_Nub-bd_dom"/>
</dbReference>
<dbReference type="NCBIfam" id="NF001989">
    <property type="entry name" value="PRK00784.1"/>
    <property type="match status" value="1"/>
</dbReference>
<evidence type="ECO:0000256" key="2">
    <source>
        <dbReference type="ARBA" id="ARBA00022573"/>
    </source>
</evidence>
<comment type="pathway">
    <text evidence="1 4">Cofactor biosynthesis; adenosylcobalamin biosynthesis.</text>
</comment>
<reference evidence="8" key="1">
    <citation type="submission" date="2016-10" db="EMBL/GenBank/DDBJ databases">
        <authorList>
            <person name="Varghese N."/>
            <person name="Submissions S."/>
        </authorList>
    </citation>
    <scope>NUCLEOTIDE SEQUENCE [LARGE SCALE GENOMIC DNA]</scope>
    <source>
        <strain evidence="8">DSM 13577</strain>
    </source>
</reference>
<name>A0A1I0A2L6_9FIRM</name>
<dbReference type="InterPro" id="IPR027417">
    <property type="entry name" value="P-loop_NTPase"/>
</dbReference>
<dbReference type="GO" id="GO:0015420">
    <property type="term" value="F:ABC-type vitamin B12 transporter activity"/>
    <property type="evidence" value="ECO:0007669"/>
    <property type="project" value="UniProtKB-UniRule"/>
</dbReference>
<dbReference type="InterPro" id="IPR011698">
    <property type="entry name" value="GATase_3"/>
</dbReference>
<feature type="domain" description="CobQ/CobB/MinD/ParA nucleotide binding" evidence="5">
    <location>
        <begin position="1"/>
        <end position="221"/>
    </location>
</feature>
<protein>
    <recommendedName>
        <fullName evidence="4">Cobyric acid synthase</fullName>
    </recommendedName>
</protein>
<evidence type="ECO:0000256" key="4">
    <source>
        <dbReference type="HAMAP-Rule" id="MF_00028"/>
    </source>
</evidence>
<evidence type="ECO:0000256" key="3">
    <source>
        <dbReference type="ARBA" id="ARBA00022962"/>
    </source>
</evidence>
<accession>A0A1I0A2L6</accession>
<comment type="similarity">
    <text evidence="4">Belongs to the CobB/CobQ family. CobQ subfamily.</text>
</comment>
<dbReference type="UniPathway" id="UPA00148"/>
<dbReference type="Gene3D" id="3.40.50.880">
    <property type="match status" value="1"/>
</dbReference>
<feature type="domain" description="CobB/CobQ-like glutamine amidotransferase" evidence="6">
    <location>
        <begin position="246"/>
        <end position="434"/>
    </location>
</feature>
<evidence type="ECO:0000256" key="1">
    <source>
        <dbReference type="ARBA" id="ARBA00004953"/>
    </source>
</evidence>
<comment type="function">
    <text evidence="4">Catalyzes amidations at positions B, D, E, and G on adenosylcobyrinic A,C-diamide. NH(2) groups are provided by glutamine, and one molecule of ATP is hydrogenolyzed for each amidation.</text>
</comment>
<dbReference type="CDD" id="cd01750">
    <property type="entry name" value="GATase1_CobQ"/>
    <property type="match status" value="1"/>
</dbReference>
<dbReference type="InterPro" id="IPR004459">
    <property type="entry name" value="CobQ_synth"/>
</dbReference>
<dbReference type="InterPro" id="IPR033949">
    <property type="entry name" value="CobQ_GATase1"/>
</dbReference>
<evidence type="ECO:0000259" key="5">
    <source>
        <dbReference type="Pfam" id="PF01656"/>
    </source>
</evidence>
<dbReference type="CDD" id="cd05389">
    <property type="entry name" value="CobQ_N"/>
    <property type="match status" value="1"/>
</dbReference>
<dbReference type="PANTHER" id="PTHR21343:SF1">
    <property type="entry name" value="COBYRIC ACID SYNTHASE"/>
    <property type="match status" value="1"/>
</dbReference>
<dbReference type="NCBIfam" id="TIGR00313">
    <property type="entry name" value="cobQ"/>
    <property type="match status" value="1"/>
</dbReference>
<dbReference type="InterPro" id="IPR029062">
    <property type="entry name" value="Class_I_gatase-like"/>
</dbReference>
<evidence type="ECO:0000259" key="6">
    <source>
        <dbReference type="Pfam" id="PF07685"/>
    </source>
</evidence>
<gene>
    <name evidence="4" type="primary">cobQ</name>
    <name evidence="7" type="ORF">SAMN03080614_10168</name>
</gene>
<dbReference type="HAMAP" id="MF_00028">
    <property type="entry name" value="CobQ"/>
    <property type="match status" value="1"/>
</dbReference>
<dbReference type="PROSITE" id="PS51273">
    <property type="entry name" value="GATASE_TYPE_1"/>
    <property type="match status" value="1"/>
</dbReference>
<dbReference type="PANTHER" id="PTHR21343">
    <property type="entry name" value="DETHIOBIOTIN SYNTHETASE"/>
    <property type="match status" value="1"/>
</dbReference>
<keyword evidence="2 4" id="KW-0169">Cobalamin biosynthesis</keyword>
<dbReference type="Pfam" id="PF01656">
    <property type="entry name" value="CbiA"/>
    <property type="match status" value="1"/>
</dbReference>
<dbReference type="PROSITE" id="PS51274">
    <property type="entry name" value="GATASE_COBBQ"/>
    <property type="match status" value="1"/>
</dbReference>
<feature type="active site" description="Nucleophile" evidence="4">
    <location>
        <position position="324"/>
    </location>
</feature>
<dbReference type="SUPFAM" id="SSF52317">
    <property type="entry name" value="Class I glutamine amidotransferase-like"/>
    <property type="match status" value="1"/>
</dbReference>
<dbReference type="InterPro" id="IPR047045">
    <property type="entry name" value="CobQ_N"/>
</dbReference>
<dbReference type="AlphaFoldDB" id="A0A1I0A2L6"/>
<feature type="active site" evidence="4">
    <location>
        <position position="426"/>
    </location>
</feature>
<dbReference type="STRING" id="1120990.SAMN03080614_10168"/>
<dbReference type="SUPFAM" id="SSF52540">
    <property type="entry name" value="P-loop containing nucleoside triphosphate hydrolases"/>
    <property type="match status" value="1"/>
</dbReference>
<evidence type="ECO:0000313" key="8">
    <source>
        <dbReference type="Proteomes" id="UP000243819"/>
    </source>
</evidence>
<keyword evidence="3 4" id="KW-0315">Glutamine amidotransferase</keyword>
<dbReference type="Pfam" id="PF07685">
    <property type="entry name" value="GATase_3"/>
    <property type="match status" value="1"/>
</dbReference>
<keyword evidence="8" id="KW-1185">Reference proteome</keyword>
<dbReference type="Proteomes" id="UP000243819">
    <property type="component" value="Unassembled WGS sequence"/>
</dbReference>
<sequence length="491" mass="55425">MVQGTASSVGKSVICTAICRILTEDGKRVAPFKAQNMSLNSYITEDGLEIGRAQGIQGEACKIKPTVEMNPILLKPTADNKSQIVVKGKVLANLEAQEYYSIKGKLKRIIKECYFKLLNNNDVVVIEGAGSPAEINLNKDDIVNMGMAKMANSPVLLVADIDKGGVFASIYGTVMLLDEEDRKRIKGIIINKFRGDIEILKPGLKTIENLVNIPVIGVIPYFLYKIEDEDSVTDWARYKRQGDFHIAVIKLPRISNFTDINPLLLYENIDLKFVELQDDLGEVDLIILPGSKNTIEDLQALKKTGMFDKILKAYKKGVNIFGICGGYQMLGKEIKDCYGVESSIKSTNGFNLLPITTEFRQDKITTLSDGEDMLFNCPVKGYEIHMGKTEFVENSIYPLIKVEKEGQIYFDGCFNEDKNVFGTYFHGIFENQEFTLNLLNLLRVNRGKRPEIVKVDYEEHKEKEYTKLAQLVRENLDIKKLYQIIEEGHRD</sequence>
<dbReference type="GO" id="GO:0003824">
    <property type="term" value="F:catalytic activity"/>
    <property type="evidence" value="ECO:0007669"/>
    <property type="project" value="InterPro"/>
</dbReference>
<dbReference type="Gene3D" id="3.40.50.300">
    <property type="entry name" value="P-loop containing nucleotide triphosphate hydrolases"/>
    <property type="match status" value="1"/>
</dbReference>
<organism evidence="7 8">
    <name type="scientific">Anaerobranca gottschalkii DSM 13577</name>
    <dbReference type="NCBI Taxonomy" id="1120990"/>
    <lineage>
        <taxon>Bacteria</taxon>
        <taxon>Bacillati</taxon>
        <taxon>Bacillota</taxon>
        <taxon>Clostridia</taxon>
        <taxon>Eubacteriales</taxon>
        <taxon>Proteinivoracaceae</taxon>
        <taxon>Anaerobranca</taxon>
    </lineage>
</organism>
<evidence type="ECO:0000313" key="7">
    <source>
        <dbReference type="EMBL" id="SES87918.1"/>
    </source>
</evidence>
<proteinExistence type="inferred from homology"/>